<feature type="compositionally biased region" description="Basic and acidic residues" evidence="1">
    <location>
        <begin position="884"/>
        <end position="898"/>
    </location>
</feature>
<feature type="compositionally biased region" description="Basic residues" evidence="1">
    <location>
        <begin position="593"/>
        <end position="603"/>
    </location>
</feature>
<feature type="compositionally biased region" description="Pro residues" evidence="1">
    <location>
        <begin position="765"/>
        <end position="776"/>
    </location>
</feature>
<dbReference type="Proteomes" id="UP000635477">
    <property type="component" value="Unassembled WGS sequence"/>
</dbReference>
<feature type="compositionally biased region" description="Basic residues" evidence="1">
    <location>
        <begin position="532"/>
        <end position="545"/>
    </location>
</feature>
<feature type="compositionally biased region" description="Low complexity" evidence="1">
    <location>
        <begin position="677"/>
        <end position="686"/>
    </location>
</feature>
<organism evidence="2 3">
    <name type="scientific">Fusarium zealandicum</name>
    <dbReference type="NCBI Taxonomy" id="1053134"/>
    <lineage>
        <taxon>Eukaryota</taxon>
        <taxon>Fungi</taxon>
        <taxon>Dikarya</taxon>
        <taxon>Ascomycota</taxon>
        <taxon>Pezizomycotina</taxon>
        <taxon>Sordariomycetes</taxon>
        <taxon>Hypocreomycetidae</taxon>
        <taxon>Hypocreales</taxon>
        <taxon>Nectriaceae</taxon>
        <taxon>Fusarium</taxon>
        <taxon>Fusarium staphyleae species complex</taxon>
    </lineage>
</organism>
<feature type="compositionally biased region" description="Basic residues" evidence="1">
    <location>
        <begin position="470"/>
        <end position="481"/>
    </location>
</feature>
<dbReference type="EMBL" id="JABEYC010000348">
    <property type="protein sequence ID" value="KAF4978709.1"/>
    <property type="molecule type" value="Genomic_DNA"/>
</dbReference>
<dbReference type="PANTHER" id="PTHR35487:SF1">
    <property type="entry name" value="DUF3824 DOMAIN-CONTAINING PROTEIN"/>
    <property type="match status" value="1"/>
</dbReference>
<sequence>MGDVYTRESRVYRERDWERGESSEDDERYRKTTIRRYKVPSRTGGYDRNDRASEFDDTRSRVSHYGRSSGDLVEQQDRRSQAPERPRSAFESYGGGTSHASVYDDRGRDPAPRSYVYEKETEREAYPPPPPVPPPAPFPSAPTQAPVAERPRETVYETKEMDREWDRRSRFDGGSRFDGPSYEDDVRVEKRIERRDNGDFRLEKLVEEHDDSHGCEVERYRKETEYYTPYDPQPPPAPVVIRQRAPEPQRIIVQEAPPPAPVILSPRQDPGVVVIREQEPQRQMVRREPPPRPQEEEYYYRHERRDTRGDRDYAVERFDRRRRDHDRYSDDDDYYVRRTVVRRNERSESPHHKRYLAEGALAGAGVTALFNSRRDPHNEAPEHRGRKMIAGAALGALGTEALRRARSAYDDRWHEDDGSPDRNSRLKQGLGMAAVALAAAGAAKYYQSNKIEKEEAHRGRSRRRDDYSRSRSRSIIRKTTVKTKSTSRGSRRRSLSTVAKAALGTVAAAGMAKHIRNKSKSRGRSSSGSSRNRSRSRSRSKSRIRRGAEIAGAAVAAKAAHKVWKNRQDKKDKDKDSGSSSDDEYYRSGASRSRSRSRSKARSIHSERGTDPELGPVVEYGNDPLATRPARPAPRGYESEAVARRRRRRRRDRSPSASPSASDRDRKRSKSRLRDMAAAGAAAIGIKEYKEKKDREKREQRSRERRLELEREREREQDRDRRDRAARPPSQSRSRSRSRKRFDDAPFDNRRPRSPPMASGGAGFPPYPTDPSPPPGAAGFTQFPNRSGEFQPYVPQDYTGYPPPPPGPPRGLSTGPPANYPPPPPPGPPRPPTGGPTSGNVSDLLDLGSRGLDEDSDGESHAAKSVFFIPLSPKSSMTMKRHRADAAAKEEKERRDQEALDMVQGLVHVNQHDRSHRPRSLSSSSSSDDYRSDRRRRRRSRHDGSSLDDAVEVLPDRFDRHGKVLDDSATGSRGLTSRRGDFKYQPKDRGDWDIKGAWQVAGTDGESVERIVRGVTDVLEGRGGWMGLLGNVLGGLQEPEKREMIDEGRHEHRKGRRTRRHRD</sequence>
<evidence type="ECO:0008006" key="4">
    <source>
        <dbReference type="Google" id="ProtNLM"/>
    </source>
</evidence>
<feature type="region of interest" description="Disordered" evidence="1">
    <location>
        <begin position="1"/>
        <end position="182"/>
    </location>
</feature>
<feature type="region of interest" description="Disordered" evidence="1">
    <location>
        <begin position="509"/>
        <end position="982"/>
    </location>
</feature>
<gene>
    <name evidence="2" type="ORF">FZEAL_4951</name>
</gene>
<feature type="compositionally biased region" description="Basic and acidic residues" evidence="1">
    <location>
        <begin position="149"/>
        <end position="175"/>
    </location>
</feature>
<reference evidence="2" key="2">
    <citation type="submission" date="2020-05" db="EMBL/GenBank/DDBJ databases">
        <authorList>
            <person name="Kim H.-S."/>
            <person name="Proctor R.H."/>
            <person name="Brown D.W."/>
        </authorList>
    </citation>
    <scope>NUCLEOTIDE SEQUENCE</scope>
    <source>
        <strain evidence="2">NRRL 22465</strain>
    </source>
</reference>
<comment type="caution">
    <text evidence="2">The sequence shown here is derived from an EMBL/GenBank/DDBJ whole genome shotgun (WGS) entry which is preliminary data.</text>
</comment>
<feature type="compositionally biased region" description="Pro residues" evidence="1">
    <location>
        <begin position="818"/>
        <end position="834"/>
    </location>
</feature>
<feature type="compositionally biased region" description="Basic and acidic residues" evidence="1">
    <location>
        <begin position="954"/>
        <end position="966"/>
    </location>
</feature>
<feature type="compositionally biased region" description="Basic and acidic residues" evidence="1">
    <location>
        <begin position="102"/>
        <end position="125"/>
    </location>
</feature>
<feature type="compositionally biased region" description="Pro residues" evidence="1">
    <location>
        <begin position="126"/>
        <end position="140"/>
    </location>
</feature>
<name>A0A8H4ULQ1_9HYPO</name>
<feature type="compositionally biased region" description="Basic residues" evidence="1">
    <location>
        <begin position="513"/>
        <end position="523"/>
    </location>
</feature>
<reference evidence="2" key="1">
    <citation type="journal article" date="2020" name="BMC Genomics">
        <title>Correction to: Identification and distribution of gene clusters required for synthesis of sphingolipid metabolism inhibitors in diverse species of the filamentous fungus Fusarium.</title>
        <authorList>
            <person name="Kim H.S."/>
            <person name="Lohmar J.M."/>
            <person name="Busman M."/>
            <person name="Brown D.W."/>
            <person name="Naumann T.A."/>
            <person name="Divon H.H."/>
            <person name="Lysoe E."/>
            <person name="Uhlig S."/>
            <person name="Proctor R.H."/>
        </authorList>
    </citation>
    <scope>NUCLEOTIDE SEQUENCE</scope>
    <source>
        <strain evidence="2">NRRL 22465</strain>
    </source>
</reference>
<evidence type="ECO:0000256" key="1">
    <source>
        <dbReference type="SAM" id="MobiDB-lite"/>
    </source>
</evidence>
<feature type="compositionally biased region" description="Basic and acidic residues" evidence="1">
    <location>
        <begin position="1038"/>
        <end position="1050"/>
    </location>
</feature>
<feature type="compositionally biased region" description="Basic residues" evidence="1">
    <location>
        <begin position="1051"/>
        <end position="1063"/>
    </location>
</feature>
<feature type="compositionally biased region" description="Basic and acidic residues" evidence="1">
    <location>
        <begin position="741"/>
        <end position="751"/>
    </location>
</feature>
<feature type="region of interest" description="Disordered" evidence="1">
    <location>
        <begin position="277"/>
        <end position="309"/>
    </location>
</feature>
<keyword evidence="3" id="KW-1185">Reference proteome</keyword>
<accession>A0A8H4ULQ1</accession>
<feature type="region of interest" description="Disordered" evidence="1">
    <location>
        <begin position="1037"/>
        <end position="1063"/>
    </location>
</feature>
<feature type="compositionally biased region" description="Low complexity" evidence="1">
    <location>
        <begin position="838"/>
        <end position="850"/>
    </location>
</feature>
<feature type="compositionally biased region" description="Basic and acidic residues" evidence="1">
    <location>
        <begin position="451"/>
        <end position="469"/>
    </location>
</feature>
<feature type="compositionally biased region" description="Basic and acidic residues" evidence="1">
    <location>
        <begin position="566"/>
        <end position="577"/>
    </location>
</feature>
<proteinExistence type="predicted"/>
<dbReference type="OrthoDB" id="3561737at2759"/>
<dbReference type="AlphaFoldDB" id="A0A8H4ULQ1"/>
<evidence type="ECO:0000313" key="3">
    <source>
        <dbReference type="Proteomes" id="UP000635477"/>
    </source>
</evidence>
<feature type="region of interest" description="Disordered" evidence="1">
    <location>
        <begin position="451"/>
        <end position="497"/>
    </location>
</feature>
<feature type="compositionally biased region" description="Low complexity" evidence="1">
    <location>
        <begin position="549"/>
        <end position="558"/>
    </location>
</feature>
<feature type="compositionally biased region" description="Low complexity" evidence="1">
    <location>
        <begin position="626"/>
        <end position="635"/>
    </location>
</feature>
<feature type="compositionally biased region" description="Basic and acidic residues" evidence="1">
    <location>
        <begin position="45"/>
        <end position="60"/>
    </location>
</feature>
<dbReference type="PANTHER" id="PTHR35487">
    <property type="entry name" value="DUF3824 DOMAIN-CONTAINING PROTEIN"/>
    <property type="match status" value="1"/>
</dbReference>
<protein>
    <recommendedName>
        <fullName evidence="4">DUF3824 domain-containing protein</fullName>
    </recommendedName>
</protein>
<feature type="compositionally biased region" description="Basic and acidic residues" evidence="1">
    <location>
        <begin position="687"/>
        <end position="726"/>
    </location>
</feature>
<feature type="compositionally biased region" description="Basic and acidic residues" evidence="1">
    <location>
        <begin position="1"/>
        <end position="30"/>
    </location>
</feature>
<evidence type="ECO:0000313" key="2">
    <source>
        <dbReference type="EMBL" id="KAF4978709.1"/>
    </source>
</evidence>
<feature type="compositionally biased region" description="Basic and acidic residues" evidence="1">
    <location>
        <begin position="75"/>
        <end position="88"/>
    </location>
</feature>